<dbReference type="PRINTS" id="PR00469">
    <property type="entry name" value="PNDRDTASEII"/>
</dbReference>
<dbReference type="RefSeq" id="WP_135814580.1">
    <property type="nucleotide sequence ID" value="NZ_RQEV01000017.1"/>
</dbReference>
<dbReference type="InterPro" id="IPR051169">
    <property type="entry name" value="NADH-Q_oxidoreductase"/>
</dbReference>
<gene>
    <name evidence="7" type="ORF">EHO61_16095</name>
</gene>
<dbReference type="PANTHER" id="PTHR42913:SF3">
    <property type="entry name" value="64 KDA MITOCHONDRIAL NADH DEHYDROGENASE (EUROFUNG)"/>
    <property type="match status" value="1"/>
</dbReference>
<name>A0A4R9GKY8_9LEPT</name>
<dbReference type="PANTHER" id="PTHR42913">
    <property type="entry name" value="APOPTOSIS-INDUCING FACTOR 1"/>
    <property type="match status" value="1"/>
</dbReference>
<dbReference type="EMBL" id="RQEV01000017">
    <property type="protein sequence ID" value="TGK15205.1"/>
    <property type="molecule type" value="Genomic_DNA"/>
</dbReference>
<reference evidence="7" key="1">
    <citation type="journal article" date="2019" name="PLoS Negl. Trop. Dis.">
        <title>Revisiting the worldwide diversity of Leptospira species in the environment.</title>
        <authorList>
            <person name="Vincent A.T."/>
            <person name="Schiettekatte O."/>
            <person name="Bourhy P."/>
            <person name="Veyrier F.J."/>
            <person name="Picardeau M."/>
        </authorList>
    </citation>
    <scope>NUCLEOTIDE SEQUENCE [LARGE SCALE GENOMIC DNA]</scope>
    <source>
        <strain evidence="7">SCS5</strain>
    </source>
</reference>
<keyword evidence="5" id="KW-0560">Oxidoreductase</keyword>
<keyword evidence="8" id="KW-1185">Reference proteome</keyword>
<comment type="similarity">
    <text evidence="2">Belongs to the NADH dehydrogenase family.</text>
</comment>
<dbReference type="PRINTS" id="PR00368">
    <property type="entry name" value="FADPNR"/>
</dbReference>
<dbReference type="SUPFAM" id="SSF51905">
    <property type="entry name" value="FAD/NAD(P)-binding domain"/>
    <property type="match status" value="1"/>
</dbReference>
<protein>
    <submittedName>
        <fullName evidence="7">NADH dehydrogenase FAD-containing subunit</fullName>
    </submittedName>
</protein>
<evidence type="ECO:0000256" key="2">
    <source>
        <dbReference type="ARBA" id="ARBA00005272"/>
    </source>
</evidence>
<evidence type="ECO:0000313" key="7">
    <source>
        <dbReference type="EMBL" id="TGK15205.1"/>
    </source>
</evidence>
<evidence type="ECO:0000313" key="8">
    <source>
        <dbReference type="Proteomes" id="UP000297855"/>
    </source>
</evidence>
<evidence type="ECO:0000256" key="4">
    <source>
        <dbReference type="ARBA" id="ARBA00022827"/>
    </source>
</evidence>
<dbReference type="GO" id="GO:0003955">
    <property type="term" value="F:NAD(P)H dehydrogenase (quinone) activity"/>
    <property type="evidence" value="ECO:0007669"/>
    <property type="project" value="TreeGrafter"/>
</dbReference>
<keyword evidence="4" id="KW-0274">FAD</keyword>
<sequence>MESKSVIIVGGGYAGIVAANRLARKKLPIRILLITGNETFIEKIRNHQEIAGTNSKFYSVRSLLRKEVELKIGFVERILKEKRRVRLTNGEEYPYDFLGYTLGMRAKTSEEFPETYYSVAEEKDCKRIRQELYENPDRRITVLGAGLTGIETASELAERFPKAMITLLDSGSIGGNFDSEAAMYMRKTLHKLGVTIFENRKAISFLRDGILTETGEKISHDICLLSAGLSASPVGKESGWKTNELDQVFVSQTLQIPEEWNALGAGDGIRILGEGHSHLRMSCATALPMGVYMAERISFLLGTKSEIGSRPFSLGYVIRCVSLGRKYGLIQHLNPDDTPKQSFWKGRVGAMVKELICKFTVFSFKAEKYFDFYNWPPGPKLDRNDESRVKKAIVAAGK</sequence>
<proteinExistence type="inferred from homology"/>
<dbReference type="InterPro" id="IPR036188">
    <property type="entry name" value="FAD/NAD-bd_sf"/>
</dbReference>
<evidence type="ECO:0000256" key="3">
    <source>
        <dbReference type="ARBA" id="ARBA00022630"/>
    </source>
</evidence>
<evidence type="ECO:0000256" key="5">
    <source>
        <dbReference type="ARBA" id="ARBA00023002"/>
    </source>
</evidence>
<dbReference type="OrthoDB" id="9784880at2"/>
<comment type="caution">
    <text evidence="7">The sequence shown here is derived from an EMBL/GenBank/DDBJ whole genome shotgun (WGS) entry which is preliminary data.</text>
</comment>
<dbReference type="GO" id="GO:0019646">
    <property type="term" value="P:aerobic electron transport chain"/>
    <property type="evidence" value="ECO:0007669"/>
    <property type="project" value="TreeGrafter"/>
</dbReference>
<evidence type="ECO:0000256" key="1">
    <source>
        <dbReference type="ARBA" id="ARBA00001974"/>
    </source>
</evidence>
<feature type="domain" description="FAD/NAD(P)-binding" evidence="6">
    <location>
        <begin position="5"/>
        <end position="256"/>
    </location>
</feature>
<dbReference type="AlphaFoldDB" id="A0A4R9GKY8"/>
<dbReference type="InterPro" id="IPR023753">
    <property type="entry name" value="FAD/NAD-binding_dom"/>
</dbReference>
<dbReference type="Pfam" id="PF07992">
    <property type="entry name" value="Pyr_redox_2"/>
    <property type="match status" value="1"/>
</dbReference>
<evidence type="ECO:0000259" key="6">
    <source>
        <dbReference type="Pfam" id="PF07992"/>
    </source>
</evidence>
<organism evidence="7 8">
    <name type="scientific">Leptospira fluminis</name>
    <dbReference type="NCBI Taxonomy" id="2484979"/>
    <lineage>
        <taxon>Bacteria</taxon>
        <taxon>Pseudomonadati</taxon>
        <taxon>Spirochaetota</taxon>
        <taxon>Spirochaetia</taxon>
        <taxon>Leptospirales</taxon>
        <taxon>Leptospiraceae</taxon>
        <taxon>Leptospira</taxon>
    </lineage>
</organism>
<dbReference type="Proteomes" id="UP000297855">
    <property type="component" value="Unassembled WGS sequence"/>
</dbReference>
<dbReference type="Gene3D" id="3.50.50.100">
    <property type="match status" value="1"/>
</dbReference>
<accession>A0A4R9GKY8</accession>
<comment type="cofactor">
    <cofactor evidence="1">
        <name>FAD</name>
        <dbReference type="ChEBI" id="CHEBI:57692"/>
    </cofactor>
</comment>
<keyword evidence="3" id="KW-0285">Flavoprotein</keyword>